<dbReference type="GO" id="GO:0140098">
    <property type="term" value="F:catalytic activity, acting on RNA"/>
    <property type="evidence" value="ECO:0007669"/>
    <property type="project" value="UniProtKB-ARBA"/>
</dbReference>
<evidence type="ECO:0000256" key="5">
    <source>
        <dbReference type="SAM" id="MobiDB-lite"/>
    </source>
</evidence>
<keyword evidence="8" id="KW-1185">Reference proteome</keyword>
<keyword evidence="4" id="KW-0413">Isomerase</keyword>
<dbReference type="GO" id="GO:0009982">
    <property type="term" value="F:pseudouridine synthase activity"/>
    <property type="evidence" value="ECO:0007669"/>
    <property type="project" value="InterPro"/>
</dbReference>
<dbReference type="AlphaFoldDB" id="A0A098EMM9"/>
<dbReference type="PANTHER" id="PTHR21600">
    <property type="entry name" value="MITOCHONDRIAL RNA PSEUDOURIDINE SYNTHASE"/>
    <property type="match status" value="1"/>
</dbReference>
<dbReference type="InterPro" id="IPR006224">
    <property type="entry name" value="PsdUridine_synth_RluA-like_CS"/>
</dbReference>
<dbReference type="Gene3D" id="3.30.2350.10">
    <property type="entry name" value="Pseudouridine synthase"/>
    <property type="match status" value="1"/>
</dbReference>
<feature type="region of interest" description="Disordered" evidence="5">
    <location>
        <begin position="188"/>
        <end position="210"/>
    </location>
</feature>
<evidence type="ECO:0000256" key="4">
    <source>
        <dbReference type="RuleBase" id="RU362028"/>
    </source>
</evidence>
<protein>
    <recommendedName>
        <fullName evidence="4">Pseudouridine synthase</fullName>
        <ecNumber evidence="4">5.4.99.-</ecNumber>
    </recommendedName>
</protein>
<feature type="domain" description="Pseudouridine synthase RsuA/RluA-like" evidence="6">
    <location>
        <begin position="96"/>
        <end position="246"/>
    </location>
</feature>
<dbReference type="EMBL" id="CCXS01000001">
    <property type="protein sequence ID" value="CEG23528.1"/>
    <property type="molecule type" value="Genomic_DNA"/>
</dbReference>
<dbReference type="InterPro" id="IPR020103">
    <property type="entry name" value="PsdUridine_synth_cat_dom_sf"/>
</dbReference>
<dbReference type="STRING" id="1499687.BN1080_02506"/>
<reference evidence="7 8" key="1">
    <citation type="submission" date="2014-09" db="EMBL/GenBank/DDBJ databases">
        <authorList>
            <person name="Urmite Genomes Urmite Genomes"/>
        </authorList>
    </citation>
    <scope>NUCLEOTIDE SEQUENCE [LARGE SCALE GENOMIC DNA]</scope>
    <source>
        <strain evidence="7 8">ES2</strain>
    </source>
</reference>
<evidence type="ECO:0000256" key="3">
    <source>
        <dbReference type="PIRSR" id="PIRSR606225-1"/>
    </source>
</evidence>
<comment type="function">
    <text evidence="4">Responsible for synthesis of pseudouridine from uracil.</text>
</comment>
<dbReference type="InterPro" id="IPR006145">
    <property type="entry name" value="PsdUridine_synth_RsuA/RluA"/>
</dbReference>
<dbReference type="InterPro" id="IPR050188">
    <property type="entry name" value="RluA_PseudoU_synthase"/>
</dbReference>
<evidence type="ECO:0000313" key="8">
    <source>
        <dbReference type="Proteomes" id="UP000043699"/>
    </source>
</evidence>
<gene>
    <name evidence="7" type="primary">rluD_3</name>
    <name evidence="7" type="ORF">BN1080_02506</name>
</gene>
<dbReference type="PROSITE" id="PS01129">
    <property type="entry name" value="PSI_RLU"/>
    <property type="match status" value="1"/>
</dbReference>
<comment type="similarity">
    <text evidence="2 4">Belongs to the pseudouridine synthase RluA family.</text>
</comment>
<sequence length="292" mass="33132">MRMALSYGGIMMAWSYTIQDDGMTVEELLRKEWGLGKKVVHEMRMAKSVKNDKFQEVIWKEPLAKGTVLQFELPPAASPYEPKHDVELPILFEDDHFIVARKPKGMATHPNEVGQTDTFINAILGHIIRNGGTYGEHVHRLDQGTSGLLMVAKHPVAKNVLDRMLEQKQLVRDYEAVVKGKVHNKSGTIDFPLGKDRHHPTRRRVSPTGQSAVTHYKLLKQMEGKSLLHLTLETGRTHQIRAHLSHIGHPIIGDEMYDGPATQDGAYHLHAFRMSFIHPFTHERIVVEDTAR</sequence>
<dbReference type="InterPro" id="IPR006225">
    <property type="entry name" value="PsdUridine_synth_RluC/D"/>
</dbReference>
<name>A0A098EMM9_9BACL</name>
<dbReference type="EC" id="5.4.99.-" evidence="4"/>
<feature type="active site" evidence="3">
    <location>
        <position position="142"/>
    </location>
</feature>
<evidence type="ECO:0000256" key="1">
    <source>
        <dbReference type="ARBA" id="ARBA00000073"/>
    </source>
</evidence>
<comment type="catalytic activity">
    <reaction evidence="1 4">
        <text>a uridine in RNA = a pseudouridine in RNA</text>
        <dbReference type="Rhea" id="RHEA:48348"/>
        <dbReference type="Rhea" id="RHEA-COMP:12068"/>
        <dbReference type="Rhea" id="RHEA-COMP:12069"/>
        <dbReference type="ChEBI" id="CHEBI:65314"/>
        <dbReference type="ChEBI" id="CHEBI:65315"/>
    </reaction>
</comment>
<proteinExistence type="inferred from homology"/>
<dbReference type="GO" id="GO:0000455">
    <property type="term" value="P:enzyme-directed rRNA pseudouridine synthesis"/>
    <property type="evidence" value="ECO:0007669"/>
    <property type="project" value="TreeGrafter"/>
</dbReference>
<feature type="compositionally biased region" description="Basic residues" evidence="5">
    <location>
        <begin position="196"/>
        <end position="205"/>
    </location>
</feature>
<dbReference type="GO" id="GO:0003723">
    <property type="term" value="F:RNA binding"/>
    <property type="evidence" value="ECO:0007669"/>
    <property type="project" value="InterPro"/>
</dbReference>
<dbReference type="NCBIfam" id="TIGR00005">
    <property type="entry name" value="rluA_subfam"/>
    <property type="match status" value="1"/>
</dbReference>
<dbReference type="SUPFAM" id="SSF55120">
    <property type="entry name" value="Pseudouridine synthase"/>
    <property type="match status" value="1"/>
</dbReference>
<dbReference type="CDD" id="cd02869">
    <property type="entry name" value="PseudoU_synth_RluA_like"/>
    <property type="match status" value="1"/>
</dbReference>
<evidence type="ECO:0000259" key="6">
    <source>
        <dbReference type="Pfam" id="PF00849"/>
    </source>
</evidence>
<accession>A0A098EMM9</accession>
<dbReference type="Pfam" id="PF00849">
    <property type="entry name" value="PseudoU_synth_2"/>
    <property type="match status" value="1"/>
</dbReference>
<evidence type="ECO:0000313" key="7">
    <source>
        <dbReference type="EMBL" id="CEG23528.1"/>
    </source>
</evidence>
<dbReference type="Proteomes" id="UP000043699">
    <property type="component" value="Unassembled WGS sequence"/>
</dbReference>
<organism evidence="7 8">
    <name type="scientific">Planococcus massiliensis</name>
    <dbReference type="NCBI Taxonomy" id="1499687"/>
    <lineage>
        <taxon>Bacteria</taxon>
        <taxon>Bacillati</taxon>
        <taxon>Bacillota</taxon>
        <taxon>Bacilli</taxon>
        <taxon>Bacillales</taxon>
        <taxon>Caryophanaceae</taxon>
        <taxon>Planococcus</taxon>
    </lineage>
</organism>
<evidence type="ECO:0000256" key="2">
    <source>
        <dbReference type="ARBA" id="ARBA00010876"/>
    </source>
</evidence>
<dbReference type="PANTHER" id="PTHR21600:SF87">
    <property type="entry name" value="RNA PSEUDOURIDYLATE SYNTHASE DOMAIN-CONTAINING PROTEIN 1"/>
    <property type="match status" value="1"/>
</dbReference>